<comment type="caution">
    <text evidence="1">The sequence shown here is derived from an EMBL/GenBank/DDBJ whole genome shotgun (WGS) entry which is preliminary data.</text>
</comment>
<evidence type="ECO:0000313" key="1">
    <source>
        <dbReference type="EMBL" id="KAK9148539.1"/>
    </source>
</evidence>
<accession>A0AAP0PN38</accession>
<sequence>MFNQASLQNTFFGATKSMSDSSWYMDNGASSLVTSDQSQMTNCAPLHRDASGAENPHWGREFPATGIGIRNLNGDGGKDGDKISYPRGYGYGDGKNIFTEIPVRNSHR</sequence>
<evidence type="ECO:0000313" key="2">
    <source>
        <dbReference type="Proteomes" id="UP001419268"/>
    </source>
</evidence>
<organism evidence="1 2">
    <name type="scientific">Stephania cephalantha</name>
    <dbReference type="NCBI Taxonomy" id="152367"/>
    <lineage>
        <taxon>Eukaryota</taxon>
        <taxon>Viridiplantae</taxon>
        <taxon>Streptophyta</taxon>
        <taxon>Embryophyta</taxon>
        <taxon>Tracheophyta</taxon>
        <taxon>Spermatophyta</taxon>
        <taxon>Magnoliopsida</taxon>
        <taxon>Ranunculales</taxon>
        <taxon>Menispermaceae</taxon>
        <taxon>Menispermoideae</taxon>
        <taxon>Cissampelideae</taxon>
        <taxon>Stephania</taxon>
    </lineage>
</organism>
<protein>
    <submittedName>
        <fullName evidence="1">Uncharacterized protein</fullName>
    </submittedName>
</protein>
<dbReference type="Proteomes" id="UP001419268">
    <property type="component" value="Unassembled WGS sequence"/>
</dbReference>
<dbReference type="AlphaFoldDB" id="A0AAP0PN38"/>
<dbReference type="EMBL" id="JBBNAG010000003">
    <property type="protein sequence ID" value="KAK9148539.1"/>
    <property type="molecule type" value="Genomic_DNA"/>
</dbReference>
<gene>
    <name evidence="1" type="ORF">Scep_007296</name>
</gene>
<name>A0AAP0PN38_9MAGN</name>
<proteinExistence type="predicted"/>
<keyword evidence="2" id="KW-1185">Reference proteome</keyword>
<reference evidence="1 2" key="1">
    <citation type="submission" date="2024-01" db="EMBL/GenBank/DDBJ databases">
        <title>Genome assemblies of Stephania.</title>
        <authorList>
            <person name="Yang L."/>
        </authorList>
    </citation>
    <scope>NUCLEOTIDE SEQUENCE [LARGE SCALE GENOMIC DNA]</scope>
    <source>
        <strain evidence="1">JXDWG</strain>
        <tissue evidence="1">Leaf</tissue>
    </source>
</reference>